<dbReference type="GO" id="GO:0005524">
    <property type="term" value="F:ATP binding"/>
    <property type="evidence" value="ECO:0007669"/>
    <property type="project" value="UniProtKB-KW"/>
</dbReference>
<evidence type="ECO:0000256" key="2">
    <source>
        <dbReference type="ARBA" id="ARBA00022723"/>
    </source>
</evidence>
<organism evidence="15 16">
    <name type="scientific">Xanthocytophaga agilis</name>
    <dbReference type="NCBI Taxonomy" id="3048010"/>
    <lineage>
        <taxon>Bacteria</taxon>
        <taxon>Pseudomonadati</taxon>
        <taxon>Bacteroidota</taxon>
        <taxon>Cytophagia</taxon>
        <taxon>Cytophagales</taxon>
        <taxon>Rhodocytophagaceae</taxon>
        <taxon>Xanthocytophaga</taxon>
    </lineage>
</organism>
<dbReference type="InterPro" id="IPR004589">
    <property type="entry name" value="DNA_helicase_ATP-dep_RecQ"/>
</dbReference>
<dbReference type="GO" id="GO:0043138">
    <property type="term" value="F:3'-5' DNA helicase activity"/>
    <property type="evidence" value="ECO:0007669"/>
    <property type="project" value="UniProtKB-EC"/>
</dbReference>
<dbReference type="RefSeq" id="WP_314514100.1">
    <property type="nucleotide sequence ID" value="NZ_JASJOU010000008.1"/>
</dbReference>
<keyword evidence="6" id="KW-0067">ATP-binding</keyword>
<dbReference type="InterPro" id="IPR001650">
    <property type="entry name" value="Helicase_C-like"/>
</dbReference>
<dbReference type="GO" id="GO:0016787">
    <property type="term" value="F:hydrolase activity"/>
    <property type="evidence" value="ECO:0007669"/>
    <property type="project" value="UniProtKB-KW"/>
</dbReference>
<evidence type="ECO:0000256" key="12">
    <source>
        <dbReference type="ARBA" id="ARBA00044550"/>
    </source>
</evidence>
<dbReference type="GO" id="GO:0005737">
    <property type="term" value="C:cytoplasm"/>
    <property type="evidence" value="ECO:0007669"/>
    <property type="project" value="TreeGrafter"/>
</dbReference>
<dbReference type="AlphaFoldDB" id="A0AAE3R8F3"/>
<dbReference type="GO" id="GO:0009378">
    <property type="term" value="F:four-way junction helicase activity"/>
    <property type="evidence" value="ECO:0007669"/>
    <property type="project" value="TreeGrafter"/>
</dbReference>
<evidence type="ECO:0000313" key="16">
    <source>
        <dbReference type="Proteomes" id="UP001232063"/>
    </source>
</evidence>
<dbReference type="GO" id="GO:0030894">
    <property type="term" value="C:replisome"/>
    <property type="evidence" value="ECO:0007669"/>
    <property type="project" value="TreeGrafter"/>
</dbReference>
<evidence type="ECO:0000256" key="8">
    <source>
        <dbReference type="ARBA" id="ARBA00023235"/>
    </source>
</evidence>
<evidence type="ECO:0000256" key="10">
    <source>
        <dbReference type="ARBA" id="ARBA00034808"/>
    </source>
</evidence>
<dbReference type="Proteomes" id="UP001232063">
    <property type="component" value="Unassembled WGS sequence"/>
</dbReference>
<evidence type="ECO:0000256" key="11">
    <source>
        <dbReference type="ARBA" id="ARBA00044535"/>
    </source>
</evidence>
<evidence type="ECO:0000259" key="14">
    <source>
        <dbReference type="PROSITE" id="PS51194"/>
    </source>
</evidence>
<dbReference type="Pfam" id="PF16124">
    <property type="entry name" value="RecQ_Zn_bind"/>
    <property type="match status" value="1"/>
</dbReference>
<feature type="domain" description="Helicase ATP-binding" evidence="13">
    <location>
        <begin position="25"/>
        <end position="193"/>
    </location>
</feature>
<name>A0AAE3R8F3_9BACT</name>
<dbReference type="PANTHER" id="PTHR13710">
    <property type="entry name" value="DNA HELICASE RECQ FAMILY MEMBER"/>
    <property type="match status" value="1"/>
</dbReference>
<proteinExistence type="inferred from homology"/>
<dbReference type="Gene3D" id="1.10.10.10">
    <property type="entry name" value="Winged helix-like DNA-binding domain superfamily/Winged helix DNA-binding domain"/>
    <property type="match status" value="1"/>
</dbReference>
<comment type="similarity">
    <text evidence="1">Belongs to the helicase family. RecQ subfamily.</text>
</comment>
<evidence type="ECO:0000256" key="6">
    <source>
        <dbReference type="ARBA" id="ARBA00022840"/>
    </source>
</evidence>
<dbReference type="GO" id="GO:0046872">
    <property type="term" value="F:metal ion binding"/>
    <property type="evidence" value="ECO:0007669"/>
    <property type="project" value="UniProtKB-KW"/>
</dbReference>
<evidence type="ECO:0000256" key="1">
    <source>
        <dbReference type="ARBA" id="ARBA00005446"/>
    </source>
</evidence>
<dbReference type="NCBIfam" id="TIGR00614">
    <property type="entry name" value="recQ_fam"/>
    <property type="match status" value="1"/>
</dbReference>
<dbReference type="PANTHER" id="PTHR13710:SF105">
    <property type="entry name" value="ATP-DEPENDENT DNA HELICASE Q1"/>
    <property type="match status" value="1"/>
</dbReference>
<keyword evidence="4" id="KW-0378">Hydrolase</keyword>
<dbReference type="PROSITE" id="PS51194">
    <property type="entry name" value="HELICASE_CTER"/>
    <property type="match status" value="1"/>
</dbReference>
<dbReference type="GO" id="GO:0006310">
    <property type="term" value="P:DNA recombination"/>
    <property type="evidence" value="ECO:0007669"/>
    <property type="project" value="InterPro"/>
</dbReference>
<evidence type="ECO:0000313" key="15">
    <source>
        <dbReference type="EMBL" id="MDJ1503487.1"/>
    </source>
</evidence>
<gene>
    <name evidence="15" type="ORF">QNI22_22655</name>
</gene>
<keyword evidence="16" id="KW-1185">Reference proteome</keyword>
<dbReference type="Gene3D" id="3.40.50.300">
    <property type="entry name" value="P-loop containing nucleotide triphosphate hydrolases"/>
    <property type="match status" value="2"/>
</dbReference>
<dbReference type="InterPro" id="IPR036388">
    <property type="entry name" value="WH-like_DNA-bd_sf"/>
</dbReference>
<dbReference type="PROSITE" id="PS51192">
    <property type="entry name" value="HELICASE_ATP_BIND_1"/>
    <property type="match status" value="1"/>
</dbReference>
<dbReference type="EMBL" id="JASJOU010000008">
    <property type="protein sequence ID" value="MDJ1503487.1"/>
    <property type="molecule type" value="Genomic_DNA"/>
</dbReference>
<comment type="caution">
    <text evidence="15">The sequence shown here is derived from an EMBL/GenBank/DDBJ whole genome shotgun (WGS) entry which is preliminary data.</text>
</comment>
<dbReference type="GO" id="GO:0043590">
    <property type="term" value="C:bacterial nucleoid"/>
    <property type="evidence" value="ECO:0007669"/>
    <property type="project" value="TreeGrafter"/>
</dbReference>
<dbReference type="InterPro" id="IPR011545">
    <property type="entry name" value="DEAD/DEAH_box_helicase_dom"/>
</dbReference>
<dbReference type="FunFam" id="3.40.50.300:FF:000296">
    <property type="entry name" value="ATP-dependent DNA helicase RecQ"/>
    <property type="match status" value="1"/>
</dbReference>
<dbReference type="SUPFAM" id="SSF52540">
    <property type="entry name" value="P-loop containing nucleoside triphosphate hydrolases"/>
    <property type="match status" value="1"/>
</dbReference>
<dbReference type="Pfam" id="PF00270">
    <property type="entry name" value="DEAD"/>
    <property type="match status" value="1"/>
</dbReference>
<evidence type="ECO:0000256" key="7">
    <source>
        <dbReference type="ARBA" id="ARBA00023125"/>
    </source>
</evidence>
<dbReference type="InterPro" id="IPR014001">
    <property type="entry name" value="Helicase_ATP-bd"/>
</dbReference>
<dbReference type="InterPro" id="IPR027417">
    <property type="entry name" value="P-loop_NTPase"/>
</dbReference>
<keyword evidence="3" id="KW-0547">Nucleotide-binding</keyword>
<evidence type="ECO:0000256" key="5">
    <source>
        <dbReference type="ARBA" id="ARBA00022806"/>
    </source>
</evidence>
<dbReference type="EC" id="5.6.2.4" evidence="10"/>
<dbReference type="GO" id="GO:0003677">
    <property type="term" value="F:DNA binding"/>
    <property type="evidence" value="ECO:0007669"/>
    <property type="project" value="UniProtKB-KW"/>
</dbReference>
<evidence type="ECO:0000256" key="4">
    <source>
        <dbReference type="ARBA" id="ARBA00022801"/>
    </source>
</evidence>
<feature type="domain" description="Helicase C-terminal" evidence="14">
    <location>
        <begin position="217"/>
        <end position="367"/>
    </location>
</feature>
<dbReference type="SMART" id="SM00487">
    <property type="entry name" value="DEXDc"/>
    <property type="match status" value="1"/>
</dbReference>
<evidence type="ECO:0000256" key="9">
    <source>
        <dbReference type="ARBA" id="ARBA00034617"/>
    </source>
</evidence>
<comment type="catalytic activity">
    <reaction evidence="9">
        <text>Couples ATP hydrolysis with the unwinding of duplex DNA by translocating in the 3'-5' direction.</text>
        <dbReference type="EC" id="5.6.2.4"/>
    </reaction>
</comment>
<reference evidence="15" key="1">
    <citation type="submission" date="2023-05" db="EMBL/GenBank/DDBJ databases">
        <authorList>
            <person name="Zhang X."/>
        </authorList>
    </citation>
    <scope>NUCLEOTIDE SEQUENCE</scope>
    <source>
        <strain evidence="15">BD1B2-1</strain>
    </source>
</reference>
<dbReference type="CDD" id="cd17920">
    <property type="entry name" value="DEXHc_RecQ"/>
    <property type="match status" value="1"/>
</dbReference>
<sequence length="634" mass="73137">MAIIHDILKQYWGYDAFRPLQENIIQSVLNKKDTLALLPTGGGKSICFQVPAMVMEGVCIVISPLIALMKDQVENLKKRGIEAAAIYSGMTRRMIDITLDNCRFGSVKFLYVSPERIRTEIFIERFRQMKVCMIAVDEAHCISQWGYDFRPPYLQIAKLRELVPAVPIIALTATATEEVRKDIIEKLILREASIFAGSFARENLSYSVFSLEDKERKMVDILQKVPGSSVVYVRSRKRTQDLANWLSRQGIRADYYHAGLTNEERAAKQDNWIKSRTRVMVATNAFGMGIDKPDVRTVIHIDIPANLESYYQEAGRAGRDGKKAYAVALYNDMDLENMKTALEQNYPSIDMLRQVYQAIANYFQVATGGGYLASYDFDFEDFCKTYQLPAQETFYAIKRLEEEGFVQLTEAFNNPSKILFTIDKKGLYEFQVANGMYDPLIKTILRMYGGDIFNNFTMISEKKLADYLQTDSATIERLLLYLHQSNVLIYEKQKNKPQLIFTTVRHEAARLPLDVKQLIWRKNRDEEKLLAAIRYVSENRRCRTLQLLEYFGEYIDTECGICDVCSQKRKSEKPAKTQQYRVQIQQLLNSNAMPVSELIRTLAVSNENEVLEVLQEMIEMNEIQLMDNNYIRKL</sequence>
<keyword evidence="5 15" id="KW-0347">Helicase</keyword>
<accession>A0AAE3R8F3</accession>
<keyword evidence="7" id="KW-0238">DNA-binding</keyword>
<keyword evidence="2" id="KW-0479">Metal-binding</keyword>
<evidence type="ECO:0000256" key="3">
    <source>
        <dbReference type="ARBA" id="ARBA00022741"/>
    </source>
</evidence>
<protein>
    <recommendedName>
        <fullName evidence="11">ATP-dependent DNA helicase RecQ</fullName>
        <ecNumber evidence="10">5.6.2.4</ecNumber>
    </recommendedName>
    <alternativeName>
        <fullName evidence="12">DNA 3'-5' helicase RecQ</fullName>
    </alternativeName>
</protein>
<dbReference type="InterPro" id="IPR032284">
    <property type="entry name" value="RecQ_Zn-bd"/>
</dbReference>
<dbReference type="GO" id="GO:0006281">
    <property type="term" value="P:DNA repair"/>
    <property type="evidence" value="ECO:0007669"/>
    <property type="project" value="TreeGrafter"/>
</dbReference>
<dbReference type="Pfam" id="PF00271">
    <property type="entry name" value="Helicase_C"/>
    <property type="match status" value="1"/>
</dbReference>
<evidence type="ECO:0000259" key="13">
    <source>
        <dbReference type="PROSITE" id="PS51192"/>
    </source>
</evidence>
<dbReference type="SMART" id="SM00490">
    <property type="entry name" value="HELICc"/>
    <property type="match status" value="1"/>
</dbReference>
<keyword evidence="8" id="KW-0413">Isomerase</keyword>